<dbReference type="STRING" id="686832.A0A0C2XLT9"/>
<evidence type="ECO:0000256" key="1">
    <source>
        <dbReference type="SAM" id="MobiDB-lite"/>
    </source>
</evidence>
<dbReference type="EMBL" id="KN831789">
    <property type="protein sequence ID" value="KIM38693.1"/>
    <property type="molecule type" value="Genomic_DNA"/>
</dbReference>
<evidence type="ECO:0000313" key="2">
    <source>
        <dbReference type="EMBL" id="KIM38693.1"/>
    </source>
</evidence>
<feature type="region of interest" description="Disordered" evidence="1">
    <location>
        <begin position="83"/>
        <end position="154"/>
    </location>
</feature>
<dbReference type="OrthoDB" id="3227079at2759"/>
<keyword evidence="3" id="KW-1185">Reference proteome</keyword>
<feature type="compositionally biased region" description="Polar residues" evidence="1">
    <location>
        <begin position="126"/>
        <end position="135"/>
    </location>
</feature>
<dbReference type="Proteomes" id="UP000053424">
    <property type="component" value="Unassembled WGS sequence"/>
</dbReference>
<evidence type="ECO:0000313" key="3">
    <source>
        <dbReference type="Proteomes" id="UP000053424"/>
    </source>
</evidence>
<sequence length="234" mass="26152">MASSFLKSICCGFWQTESESEPVYDETSRLIPEEPATDVSTVHLVDRQRLHERLSRIVRAKEGKMVNVASRIPFNIHNRVIPQEKSQSVSRSASRSFDDDYPQHYSNFHDHQRNRPAYHANYLYNPETSRSSSSLGPEAGPSSGTQSLTFEQPRPAPILNIRLVGYTDTSARGRTRERGPHPTGLPSPGIGSPGTFHASPLGEGESTPTAIQRPLQEYDFKFQDTGPLTVSWKD</sequence>
<protein>
    <submittedName>
        <fullName evidence="2">Uncharacterized protein</fullName>
    </submittedName>
</protein>
<proteinExistence type="predicted"/>
<reference evidence="3" key="2">
    <citation type="submission" date="2015-01" db="EMBL/GenBank/DDBJ databases">
        <title>Evolutionary Origins and Diversification of the Mycorrhizal Mutualists.</title>
        <authorList>
            <consortium name="DOE Joint Genome Institute"/>
            <consortium name="Mycorrhizal Genomics Consortium"/>
            <person name="Kohler A."/>
            <person name="Kuo A."/>
            <person name="Nagy L.G."/>
            <person name="Floudas D."/>
            <person name="Copeland A."/>
            <person name="Barry K.W."/>
            <person name="Cichocki N."/>
            <person name="Veneault-Fourrey C."/>
            <person name="LaButti K."/>
            <person name="Lindquist E.A."/>
            <person name="Lipzen A."/>
            <person name="Lundell T."/>
            <person name="Morin E."/>
            <person name="Murat C."/>
            <person name="Riley R."/>
            <person name="Ohm R."/>
            <person name="Sun H."/>
            <person name="Tunlid A."/>
            <person name="Henrissat B."/>
            <person name="Grigoriev I.V."/>
            <person name="Hibbett D.S."/>
            <person name="Martin F."/>
        </authorList>
    </citation>
    <scope>NUCLEOTIDE SEQUENCE [LARGE SCALE GENOMIC DNA]</scope>
    <source>
        <strain evidence="3">h7</strain>
    </source>
</reference>
<accession>A0A0C2XLT9</accession>
<dbReference type="AlphaFoldDB" id="A0A0C2XLT9"/>
<reference evidence="2 3" key="1">
    <citation type="submission" date="2014-04" db="EMBL/GenBank/DDBJ databases">
        <authorList>
            <consortium name="DOE Joint Genome Institute"/>
            <person name="Kuo A."/>
            <person name="Gay G."/>
            <person name="Dore J."/>
            <person name="Kohler A."/>
            <person name="Nagy L.G."/>
            <person name="Floudas D."/>
            <person name="Copeland A."/>
            <person name="Barry K.W."/>
            <person name="Cichocki N."/>
            <person name="Veneault-Fourrey C."/>
            <person name="LaButti K."/>
            <person name="Lindquist E.A."/>
            <person name="Lipzen A."/>
            <person name="Lundell T."/>
            <person name="Morin E."/>
            <person name="Murat C."/>
            <person name="Sun H."/>
            <person name="Tunlid A."/>
            <person name="Henrissat B."/>
            <person name="Grigoriev I.V."/>
            <person name="Hibbett D.S."/>
            <person name="Martin F."/>
            <person name="Nordberg H.P."/>
            <person name="Cantor M.N."/>
            <person name="Hua S.X."/>
        </authorList>
    </citation>
    <scope>NUCLEOTIDE SEQUENCE [LARGE SCALE GENOMIC DNA]</scope>
    <source>
        <strain evidence="3">h7</strain>
    </source>
</reference>
<feature type="compositionally biased region" description="Basic and acidic residues" evidence="1">
    <location>
        <begin position="96"/>
        <end position="113"/>
    </location>
</feature>
<organism evidence="2 3">
    <name type="scientific">Hebeloma cylindrosporum</name>
    <dbReference type="NCBI Taxonomy" id="76867"/>
    <lineage>
        <taxon>Eukaryota</taxon>
        <taxon>Fungi</taxon>
        <taxon>Dikarya</taxon>
        <taxon>Basidiomycota</taxon>
        <taxon>Agaricomycotina</taxon>
        <taxon>Agaricomycetes</taxon>
        <taxon>Agaricomycetidae</taxon>
        <taxon>Agaricales</taxon>
        <taxon>Agaricineae</taxon>
        <taxon>Hymenogastraceae</taxon>
        <taxon>Hebeloma</taxon>
    </lineage>
</organism>
<feature type="region of interest" description="Disordered" evidence="1">
    <location>
        <begin position="170"/>
        <end position="234"/>
    </location>
</feature>
<dbReference type="HOGENOM" id="CLU_1086037_0_0_1"/>
<gene>
    <name evidence="2" type="ORF">M413DRAFT_240537</name>
</gene>
<feature type="compositionally biased region" description="Low complexity" evidence="1">
    <location>
        <begin position="86"/>
        <end position="95"/>
    </location>
</feature>
<name>A0A0C2XLT9_HEBCY</name>